<dbReference type="PROSITE" id="PS50102">
    <property type="entry name" value="RRM"/>
    <property type="match status" value="1"/>
</dbReference>
<evidence type="ECO:0000256" key="1">
    <source>
        <dbReference type="ARBA" id="ARBA00022884"/>
    </source>
</evidence>
<evidence type="ECO:0000313" key="5">
    <source>
        <dbReference type="EMBL" id="KAJ1644555.1"/>
    </source>
</evidence>
<dbReference type="InterPro" id="IPR052462">
    <property type="entry name" value="SLIRP/GR-RBP-like"/>
</dbReference>
<dbReference type="EMBL" id="JANBOH010000157">
    <property type="protein sequence ID" value="KAJ1644555.1"/>
    <property type="molecule type" value="Genomic_DNA"/>
</dbReference>
<gene>
    <name evidence="5" type="ORF">LPJ64_003776</name>
</gene>
<dbReference type="SMART" id="SM00360">
    <property type="entry name" value="RRM"/>
    <property type="match status" value="1"/>
</dbReference>
<dbReference type="PANTHER" id="PTHR48027">
    <property type="entry name" value="HETEROGENEOUS NUCLEAR RIBONUCLEOPROTEIN 87F-RELATED"/>
    <property type="match status" value="1"/>
</dbReference>
<reference evidence="5" key="1">
    <citation type="submission" date="2022-07" db="EMBL/GenBank/DDBJ databases">
        <title>Phylogenomic reconstructions and comparative analyses of Kickxellomycotina fungi.</title>
        <authorList>
            <person name="Reynolds N.K."/>
            <person name="Stajich J.E."/>
            <person name="Barry K."/>
            <person name="Grigoriev I.V."/>
            <person name="Crous P."/>
            <person name="Smith M.E."/>
        </authorList>
    </citation>
    <scope>NUCLEOTIDE SEQUENCE</scope>
    <source>
        <strain evidence="5">NBRC 105413</strain>
    </source>
</reference>
<feature type="compositionally biased region" description="Low complexity" evidence="3">
    <location>
        <begin position="100"/>
        <end position="129"/>
    </location>
</feature>
<accession>A0A9W7XJI3</accession>
<comment type="caution">
    <text evidence="5">The sequence shown here is derived from an EMBL/GenBank/DDBJ whole genome shotgun (WGS) entry which is preliminary data.</text>
</comment>
<dbReference type="GO" id="GO:0003723">
    <property type="term" value="F:RNA binding"/>
    <property type="evidence" value="ECO:0007669"/>
    <property type="project" value="UniProtKB-UniRule"/>
</dbReference>
<dbReference type="SUPFAM" id="SSF54928">
    <property type="entry name" value="RNA-binding domain, RBD"/>
    <property type="match status" value="1"/>
</dbReference>
<dbReference type="InterPro" id="IPR012677">
    <property type="entry name" value="Nucleotide-bd_a/b_plait_sf"/>
</dbReference>
<organism evidence="5 6">
    <name type="scientific">Coemansia asiatica</name>
    <dbReference type="NCBI Taxonomy" id="1052880"/>
    <lineage>
        <taxon>Eukaryota</taxon>
        <taxon>Fungi</taxon>
        <taxon>Fungi incertae sedis</taxon>
        <taxon>Zoopagomycota</taxon>
        <taxon>Kickxellomycotina</taxon>
        <taxon>Kickxellomycetes</taxon>
        <taxon>Kickxellales</taxon>
        <taxon>Kickxellaceae</taxon>
        <taxon>Coemansia</taxon>
    </lineage>
</organism>
<feature type="compositionally biased region" description="Polar residues" evidence="3">
    <location>
        <begin position="88"/>
        <end position="97"/>
    </location>
</feature>
<feature type="compositionally biased region" description="Gly residues" evidence="3">
    <location>
        <begin position="141"/>
        <end position="151"/>
    </location>
</feature>
<dbReference type="Pfam" id="PF00076">
    <property type="entry name" value="RRM_1"/>
    <property type="match status" value="1"/>
</dbReference>
<keyword evidence="1 2" id="KW-0694">RNA-binding</keyword>
<feature type="compositionally biased region" description="Low complexity" evidence="3">
    <location>
        <begin position="152"/>
        <end position="163"/>
    </location>
</feature>
<dbReference type="AlphaFoldDB" id="A0A9W7XJI3"/>
<dbReference type="InterPro" id="IPR035979">
    <property type="entry name" value="RBD_domain_sf"/>
</dbReference>
<evidence type="ECO:0000259" key="4">
    <source>
        <dbReference type="PROSITE" id="PS50102"/>
    </source>
</evidence>
<dbReference type="InterPro" id="IPR000504">
    <property type="entry name" value="RRM_dom"/>
</dbReference>
<keyword evidence="6" id="KW-1185">Reference proteome</keyword>
<evidence type="ECO:0000256" key="2">
    <source>
        <dbReference type="PROSITE-ProRule" id="PRU00176"/>
    </source>
</evidence>
<evidence type="ECO:0000256" key="3">
    <source>
        <dbReference type="SAM" id="MobiDB-lite"/>
    </source>
</evidence>
<protein>
    <recommendedName>
        <fullName evidence="4">RRM domain-containing protein</fullName>
    </recommendedName>
</protein>
<dbReference type="Gene3D" id="3.30.70.330">
    <property type="match status" value="1"/>
</dbReference>
<dbReference type="Proteomes" id="UP001145021">
    <property type="component" value="Unassembled WGS sequence"/>
</dbReference>
<feature type="region of interest" description="Disordered" evidence="3">
    <location>
        <begin position="77"/>
        <end position="172"/>
    </location>
</feature>
<feature type="domain" description="RRM" evidence="4">
    <location>
        <begin position="3"/>
        <end position="81"/>
    </location>
</feature>
<evidence type="ECO:0000313" key="6">
    <source>
        <dbReference type="Proteomes" id="UP001145021"/>
    </source>
</evidence>
<proteinExistence type="predicted"/>
<feature type="compositionally biased region" description="Basic and acidic residues" evidence="3">
    <location>
        <begin position="77"/>
        <end position="86"/>
    </location>
</feature>
<name>A0A9W7XJI3_9FUNG</name>
<sequence length="172" mass="19610">MSTKIFVGSLDYSIDDEGLRKAFLVFGEIVEAKVIIDRHMNRSRGFGFVSFATPEGAAAALEKGNGMEIMERAVTVKEAKERDPNAEPRSNNYQDNRPFNRGYQQNRRYNNYNNGGNDGYNNNYNNENYQGGGFRRRNQGGYDGQQQGGQYGQQQRYGQQYQGDSYNNNTEH</sequence>